<reference evidence="1 2" key="1">
    <citation type="submission" date="2017-07" db="EMBL/GenBank/DDBJ databases">
        <title>Phylogenetic study on the rhizospheric bacterium Ochrobactrum sp. A44.</title>
        <authorList>
            <person name="Krzyzanowska D.M."/>
            <person name="Ossowicki A."/>
            <person name="Rajewska M."/>
            <person name="Maciag T."/>
            <person name="Kaczynski Z."/>
            <person name="Czerwicka M."/>
            <person name="Jafra S."/>
        </authorList>
    </citation>
    <scope>NUCLEOTIDE SEQUENCE [LARGE SCALE GENOMIC DNA]</scope>
    <source>
        <strain evidence="1 2">CCUG 30717</strain>
    </source>
</reference>
<keyword evidence="2" id="KW-1185">Reference proteome</keyword>
<name>A0A256G900_9HYPH</name>
<dbReference type="AlphaFoldDB" id="A0A256G900"/>
<accession>A0A256G900</accession>
<dbReference type="EMBL" id="NNRM01000039">
    <property type="protein sequence ID" value="OYR23602.1"/>
    <property type="molecule type" value="Genomic_DNA"/>
</dbReference>
<gene>
    <name evidence="1" type="ORF">CEV34_3606</name>
</gene>
<sequence>MFETVGFCAARSGKFIFAEDCVIGRSKQCHPNKPSGRRDN</sequence>
<proteinExistence type="predicted"/>
<dbReference type="Proteomes" id="UP000216188">
    <property type="component" value="Unassembled WGS sequence"/>
</dbReference>
<evidence type="ECO:0000313" key="2">
    <source>
        <dbReference type="Proteomes" id="UP000216188"/>
    </source>
</evidence>
<protein>
    <submittedName>
        <fullName evidence="1">Uncharacterized protein</fullName>
    </submittedName>
</protein>
<comment type="caution">
    <text evidence="1">The sequence shown here is derived from an EMBL/GenBank/DDBJ whole genome shotgun (WGS) entry which is preliminary data.</text>
</comment>
<evidence type="ECO:0000313" key="1">
    <source>
        <dbReference type="EMBL" id="OYR23602.1"/>
    </source>
</evidence>
<organism evidence="1 2">
    <name type="scientific">Brucella pseudogrignonensis</name>
    <dbReference type="NCBI Taxonomy" id="419475"/>
    <lineage>
        <taxon>Bacteria</taxon>
        <taxon>Pseudomonadati</taxon>
        <taxon>Pseudomonadota</taxon>
        <taxon>Alphaproteobacteria</taxon>
        <taxon>Hyphomicrobiales</taxon>
        <taxon>Brucellaceae</taxon>
        <taxon>Brucella/Ochrobactrum group</taxon>
        <taxon>Brucella</taxon>
    </lineage>
</organism>